<gene>
    <name evidence="2" type="ORF">VB854_28640</name>
</gene>
<dbReference type="SUPFAM" id="SSF52540">
    <property type="entry name" value="P-loop containing nucleoside triphosphate hydrolases"/>
    <property type="match status" value="1"/>
</dbReference>
<dbReference type="InterPro" id="IPR025669">
    <property type="entry name" value="AAA_dom"/>
</dbReference>
<dbReference type="RefSeq" id="WP_323274478.1">
    <property type="nucleotide sequence ID" value="NZ_JAYGHT010000195.1"/>
</dbReference>
<dbReference type="PANTHER" id="PTHR13696:SF52">
    <property type="entry name" value="PARA FAMILY PROTEIN CT_582"/>
    <property type="match status" value="1"/>
</dbReference>
<dbReference type="InterPro" id="IPR027417">
    <property type="entry name" value="P-loop_NTPase"/>
</dbReference>
<evidence type="ECO:0000313" key="3">
    <source>
        <dbReference type="Proteomes" id="UP001301728"/>
    </source>
</evidence>
<dbReference type="Gene3D" id="3.40.50.300">
    <property type="entry name" value="P-loop containing nucleotide triphosphate hydrolases"/>
    <property type="match status" value="1"/>
</dbReference>
<organism evidence="2 3">
    <name type="scientific">Limnoraphis robusta CCNP1315</name>
    <dbReference type="NCBI Taxonomy" id="3110306"/>
    <lineage>
        <taxon>Bacteria</taxon>
        <taxon>Bacillati</taxon>
        <taxon>Cyanobacteriota</taxon>
        <taxon>Cyanophyceae</taxon>
        <taxon>Oscillatoriophycideae</taxon>
        <taxon>Oscillatoriales</taxon>
        <taxon>Sirenicapillariaceae</taxon>
        <taxon>Limnoraphis</taxon>
    </lineage>
</organism>
<evidence type="ECO:0000313" key="2">
    <source>
        <dbReference type="EMBL" id="MEA5522905.1"/>
    </source>
</evidence>
<feature type="domain" description="AAA" evidence="1">
    <location>
        <begin position="5"/>
        <end position="177"/>
    </location>
</feature>
<proteinExistence type="predicted"/>
<reference evidence="2 3" key="1">
    <citation type="submission" date="2023-12" db="EMBL/GenBank/DDBJ databases">
        <title>Baltic Sea Cyanobacteria.</title>
        <authorList>
            <person name="Delbaje E."/>
            <person name="Fewer D.P."/>
            <person name="Shishido T.K."/>
        </authorList>
    </citation>
    <scope>NUCLEOTIDE SEQUENCE [LARGE SCALE GENOMIC DNA]</scope>
    <source>
        <strain evidence="2 3">CCNP 1315</strain>
    </source>
</reference>
<dbReference type="PANTHER" id="PTHR13696">
    <property type="entry name" value="P-LOOP CONTAINING NUCLEOSIDE TRIPHOSPHATE HYDROLASE"/>
    <property type="match status" value="1"/>
</dbReference>
<dbReference type="Pfam" id="PF13614">
    <property type="entry name" value="AAA_31"/>
    <property type="match status" value="1"/>
</dbReference>
<name>A0ABU5U6R6_9CYAN</name>
<evidence type="ECO:0000259" key="1">
    <source>
        <dbReference type="Pfam" id="PF13614"/>
    </source>
</evidence>
<dbReference type="CDD" id="cd02042">
    <property type="entry name" value="ParAB_family"/>
    <property type="match status" value="1"/>
</dbReference>
<keyword evidence="3" id="KW-1185">Reference proteome</keyword>
<sequence length="253" mass="27707">MACRLSIFNMKGGVAKSTTAYNLAVGLVKFHNQRVLLIDIDPQGNSSAALGISIWELQTQLKDALQRKVDITKVIVPTESGVDVAPSNLLLAEEEIPISGIPGREVLLRKAIATVDAEYDWILIDCPPNVGVFAINALMASEAVLVPVDMSYMGLLGIQGIERTLKLVQDFLDHPIEIAGVLATRYDKRNNLSAEVLESLREHFGDKLCSSIIPETVRIREAPSHHQSIFEFDPNGAGAKAYKALSKEVFSWQ</sequence>
<dbReference type="EMBL" id="JAYGHT010000195">
    <property type="protein sequence ID" value="MEA5522905.1"/>
    <property type="molecule type" value="Genomic_DNA"/>
</dbReference>
<accession>A0ABU5U6R6</accession>
<dbReference type="InterPro" id="IPR050678">
    <property type="entry name" value="DNA_Partitioning_ATPase"/>
</dbReference>
<dbReference type="Proteomes" id="UP001301728">
    <property type="component" value="Unassembled WGS sequence"/>
</dbReference>
<comment type="caution">
    <text evidence="2">The sequence shown here is derived from an EMBL/GenBank/DDBJ whole genome shotgun (WGS) entry which is preliminary data.</text>
</comment>
<protein>
    <submittedName>
        <fullName evidence="2">ParA family protein</fullName>
    </submittedName>
</protein>